<gene>
    <name evidence="1" type="ORF">E2C01_060060</name>
</gene>
<evidence type="ECO:0000313" key="1">
    <source>
        <dbReference type="EMBL" id="MPC65922.1"/>
    </source>
</evidence>
<sequence length="98" mass="11087">MRGSEEAAGEEEERELSLTESWRHDLETCLSSKHYHYHHHRRRCCLVLRSSTQLTTPASHGICDPDITGTENTATASCFILQRHGVSQSANFMEPTSE</sequence>
<dbReference type="AlphaFoldDB" id="A0A5B7H494"/>
<proteinExistence type="predicted"/>
<protein>
    <submittedName>
        <fullName evidence="1">Uncharacterized protein</fullName>
    </submittedName>
</protein>
<organism evidence="1 2">
    <name type="scientific">Portunus trituberculatus</name>
    <name type="common">Swimming crab</name>
    <name type="synonym">Neptunus trituberculatus</name>
    <dbReference type="NCBI Taxonomy" id="210409"/>
    <lineage>
        <taxon>Eukaryota</taxon>
        <taxon>Metazoa</taxon>
        <taxon>Ecdysozoa</taxon>
        <taxon>Arthropoda</taxon>
        <taxon>Crustacea</taxon>
        <taxon>Multicrustacea</taxon>
        <taxon>Malacostraca</taxon>
        <taxon>Eumalacostraca</taxon>
        <taxon>Eucarida</taxon>
        <taxon>Decapoda</taxon>
        <taxon>Pleocyemata</taxon>
        <taxon>Brachyura</taxon>
        <taxon>Eubrachyura</taxon>
        <taxon>Portunoidea</taxon>
        <taxon>Portunidae</taxon>
        <taxon>Portuninae</taxon>
        <taxon>Portunus</taxon>
    </lineage>
</organism>
<dbReference type="Proteomes" id="UP000324222">
    <property type="component" value="Unassembled WGS sequence"/>
</dbReference>
<comment type="caution">
    <text evidence="1">The sequence shown here is derived from an EMBL/GenBank/DDBJ whole genome shotgun (WGS) entry which is preliminary data.</text>
</comment>
<name>A0A5B7H494_PORTR</name>
<keyword evidence="2" id="KW-1185">Reference proteome</keyword>
<dbReference type="EMBL" id="VSRR010024013">
    <property type="protein sequence ID" value="MPC65922.1"/>
    <property type="molecule type" value="Genomic_DNA"/>
</dbReference>
<accession>A0A5B7H494</accession>
<evidence type="ECO:0000313" key="2">
    <source>
        <dbReference type="Proteomes" id="UP000324222"/>
    </source>
</evidence>
<reference evidence="1 2" key="1">
    <citation type="submission" date="2019-05" db="EMBL/GenBank/DDBJ databases">
        <title>Another draft genome of Portunus trituberculatus and its Hox gene families provides insights of decapod evolution.</title>
        <authorList>
            <person name="Jeong J.-H."/>
            <person name="Song I."/>
            <person name="Kim S."/>
            <person name="Choi T."/>
            <person name="Kim D."/>
            <person name="Ryu S."/>
            <person name="Kim W."/>
        </authorList>
    </citation>
    <scope>NUCLEOTIDE SEQUENCE [LARGE SCALE GENOMIC DNA]</scope>
    <source>
        <tissue evidence="1">Muscle</tissue>
    </source>
</reference>